<keyword evidence="2" id="KW-1185">Reference proteome</keyword>
<dbReference type="EMBL" id="APWK03000200">
    <property type="protein sequence ID" value="PHH49469.1"/>
    <property type="molecule type" value="Genomic_DNA"/>
</dbReference>
<gene>
    <name evidence="1" type="ORF">CFIMG_006927RA</name>
</gene>
<reference evidence="1 2" key="2">
    <citation type="journal article" date="2013" name="IMA Fungus">
        <title>IMA Genome-F 1: Ceratocystis fimbriata: Draft nuclear genome sequence for the plant pathogen, Ceratocystis fimbriata.</title>
        <authorList>
            <person name="Wilken P.M."/>
            <person name="Steenkamp E.T."/>
            <person name="Wingfield M.J."/>
            <person name="de Beer Z.W."/>
            <person name="Wingfield B.D."/>
        </authorList>
    </citation>
    <scope>NUCLEOTIDE SEQUENCE [LARGE SCALE GENOMIC DNA]</scope>
    <source>
        <strain evidence="1 2">CBS 114723</strain>
    </source>
</reference>
<organism evidence="1 2">
    <name type="scientific">Ceratocystis fimbriata CBS 114723</name>
    <dbReference type="NCBI Taxonomy" id="1035309"/>
    <lineage>
        <taxon>Eukaryota</taxon>
        <taxon>Fungi</taxon>
        <taxon>Dikarya</taxon>
        <taxon>Ascomycota</taxon>
        <taxon>Pezizomycotina</taxon>
        <taxon>Sordariomycetes</taxon>
        <taxon>Hypocreomycetidae</taxon>
        <taxon>Microascales</taxon>
        <taxon>Ceratocystidaceae</taxon>
        <taxon>Ceratocystis</taxon>
    </lineage>
</organism>
<accession>A0A2C5W2J9</accession>
<reference evidence="1 2" key="1">
    <citation type="journal article" date="2013" name="Fungal Biol.">
        <title>Analysis of microsatellite markers in the genome of the plant pathogen Ceratocystis fimbriata.</title>
        <authorList>
            <person name="Simpson M.C."/>
            <person name="Wilken P.M."/>
            <person name="Coetzee M.P."/>
            <person name="Wingfield M.J."/>
            <person name="Wingfield B.D."/>
        </authorList>
    </citation>
    <scope>NUCLEOTIDE SEQUENCE [LARGE SCALE GENOMIC DNA]</scope>
    <source>
        <strain evidence="1 2">CBS 114723</strain>
    </source>
</reference>
<dbReference type="Proteomes" id="UP000222788">
    <property type="component" value="Unassembled WGS sequence"/>
</dbReference>
<dbReference type="AlphaFoldDB" id="A0A2C5W2J9"/>
<evidence type="ECO:0000313" key="2">
    <source>
        <dbReference type="Proteomes" id="UP000222788"/>
    </source>
</evidence>
<name>A0A2C5W2J9_9PEZI</name>
<proteinExistence type="predicted"/>
<protein>
    <submittedName>
        <fullName evidence="1">Uncharacterized protein</fullName>
    </submittedName>
</protein>
<comment type="caution">
    <text evidence="1">The sequence shown here is derived from an EMBL/GenBank/DDBJ whole genome shotgun (WGS) entry which is preliminary data.</text>
</comment>
<sequence length="74" mass="8051">MSAGGNDWDSQIRVSDLIEQQCKESSDNAVLEPLAKKTMGLTVVHGSKPLSATIHFFMVPLSMNPLPLSIHCEV</sequence>
<evidence type="ECO:0000313" key="1">
    <source>
        <dbReference type="EMBL" id="PHH49469.1"/>
    </source>
</evidence>